<keyword evidence="7" id="KW-0243">Dynein</keyword>
<dbReference type="GO" id="GO:0005874">
    <property type="term" value="C:microtubule"/>
    <property type="evidence" value="ECO:0007669"/>
    <property type="project" value="UniProtKB-KW"/>
</dbReference>
<dbReference type="InterPro" id="IPR041466">
    <property type="entry name" value="Dynein_AAA5_ext"/>
</dbReference>
<keyword evidence="10" id="KW-0206">Cytoskeleton</keyword>
<dbReference type="EMBL" id="JBJKFK010001572">
    <property type="protein sequence ID" value="KAL3312734.1"/>
    <property type="molecule type" value="Genomic_DNA"/>
</dbReference>
<evidence type="ECO:0000256" key="4">
    <source>
        <dbReference type="ARBA" id="ARBA00022701"/>
    </source>
</evidence>
<comment type="caution">
    <text evidence="15">The sequence shown here is derived from an EMBL/GenBank/DDBJ whole genome shotgun (WGS) entry which is preliminary data.</text>
</comment>
<accession>A0ABD2PZ76</accession>
<evidence type="ECO:0000256" key="10">
    <source>
        <dbReference type="ARBA" id="ARBA00023212"/>
    </source>
</evidence>
<dbReference type="GO" id="GO:0030286">
    <property type="term" value="C:dynein complex"/>
    <property type="evidence" value="ECO:0007669"/>
    <property type="project" value="UniProtKB-KW"/>
</dbReference>
<evidence type="ECO:0000256" key="2">
    <source>
        <dbReference type="ARBA" id="ARBA00008887"/>
    </source>
</evidence>
<dbReference type="PANTHER" id="PTHR45703:SF8">
    <property type="entry name" value="DYNEINS HEAVY CHAIN"/>
    <property type="match status" value="1"/>
</dbReference>
<dbReference type="GO" id="GO:0005524">
    <property type="term" value="F:ATP binding"/>
    <property type="evidence" value="ECO:0007669"/>
    <property type="project" value="UniProtKB-KW"/>
</dbReference>
<keyword evidence="6" id="KW-0067">ATP-binding</keyword>
<dbReference type="AlphaFoldDB" id="A0ABD2PZ76"/>
<dbReference type="InterPro" id="IPR027417">
    <property type="entry name" value="P-loop_NTPase"/>
</dbReference>
<gene>
    <name evidence="15" type="primary">DNAH17</name>
    <name evidence="15" type="ORF">Ciccas_008668</name>
</gene>
<dbReference type="InterPro" id="IPR035699">
    <property type="entry name" value="AAA_6"/>
</dbReference>
<proteinExistence type="inferred from homology"/>
<feature type="domain" description="Dynein heavy chain AAA 5 extension" evidence="13">
    <location>
        <begin position="640"/>
        <end position="755"/>
    </location>
</feature>
<feature type="domain" description="Dynein 2 heavy chain 1 cytoplasmic ATPase lid" evidence="14">
    <location>
        <begin position="956"/>
        <end position="1039"/>
    </location>
</feature>
<dbReference type="Pfam" id="PF22597">
    <property type="entry name" value="DYN_lid"/>
    <property type="match status" value="1"/>
</dbReference>
<dbReference type="PANTHER" id="PTHR45703">
    <property type="entry name" value="DYNEIN HEAVY CHAIN"/>
    <property type="match status" value="1"/>
</dbReference>
<dbReference type="Pfam" id="PF12774">
    <property type="entry name" value="AAA_6"/>
    <property type="match status" value="1"/>
</dbReference>
<dbReference type="InterPro" id="IPR026983">
    <property type="entry name" value="DHC"/>
</dbReference>
<evidence type="ECO:0000259" key="14">
    <source>
        <dbReference type="Pfam" id="PF22597"/>
    </source>
</evidence>
<dbReference type="Pfam" id="PF12775">
    <property type="entry name" value="AAA_7"/>
    <property type="match status" value="1"/>
</dbReference>
<keyword evidence="16" id="KW-1185">Reference proteome</keyword>
<keyword evidence="8" id="KW-0175">Coiled coil</keyword>
<feature type="domain" description="Dynein heavy chain hydrolytic ATP-binding dynein motor region" evidence="11">
    <location>
        <begin position="153"/>
        <end position="481"/>
    </location>
</feature>
<dbReference type="Gene3D" id="1.10.8.710">
    <property type="match status" value="1"/>
</dbReference>
<dbReference type="Gene3D" id="1.20.58.1120">
    <property type="match status" value="1"/>
</dbReference>
<dbReference type="SUPFAM" id="SSF52540">
    <property type="entry name" value="P-loop containing nucleoside triphosphate hydrolases"/>
    <property type="match status" value="3"/>
</dbReference>
<protein>
    <submittedName>
        <fullName evidence="15">Dynein heavy chain 17, axonemal</fullName>
    </submittedName>
</protein>
<evidence type="ECO:0000259" key="13">
    <source>
        <dbReference type="Pfam" id="PF17852"/>
    </source>
</evidence>
<evidence type="ECO:0000256" key="6">
    <source>
        <dbReference type="ARBA" id="ARBA00022840"/>
    </source>
</evidence>
<sequence>MNNLLDGMQSTLHSLLADSLYNYNENETEPWILETPGQVVLLTNQITWCVQVMLAFSFRAAGNLEAFSKLFLTLQEQIDKHLILMQSQSTVSMRHKIRNLITIEIHNRDIVQALDENQITSHDDFMWLSQLRPRWDENSEECLYEMCNFSIAYAFEYFGNSSRCVFTPLRDECVLTLIQATQLNLGGMFLGPEGTGKTELIHDLSKTVGRNFCLVNCYPEFSNHGYAEFLKGLVQTGAWACFRYLDRIPDVSISVLATHIRVIQQGIQSNSESIMLMGSKIPLSLKPAIFATICAVEHGRMPAPENFKMLFRPTALIKPDYEKVFGVLFQVESFAQAQSLAKKLALIYKMCAETLSKQTHYDWNLGSMKQVLVKASELRKKESTLEEESILFRALEECLLQKLVSEDIPKFWNIIKDTLRAPMDTDMKRKDSQREARVKEAMVDCKYNPYDTFVEKAIQLDDLLMLRRSTFIVGEAACGKSAILKSVVRGKELRGEKAKMFILDPKVFSPDLIYGHYRSKNWINGLLPNILKYVSTKDYDHAILVLDGDVDGSWIESLEQAMVNAQDLLLPFNARIPIKKSLRFLIETTNLQNASPSIVSRANVLFVSASEMGWLPIVNSWIEHRGDRQSAIEKASLIFCFEKYMEPTLNNIQSFTHCTKKWKVKNFCQTLCYLYDALSQEMQLLSDKELDKDQYEQVFVYCFIWAFAGKLGPEKRQEFSQWWLQTFHPLDFLELDSIFDVYWCSRELSFKNWSDFNINIQDPVLRTRDVLQLKRVTDLLMSIEKPVLLMGQSGAGQINLINSKIEEYTKVDVCREILMDFNKNSQQLQRELLDKMEKKSGSYFSPPGEKKMIVFLHDLNAARVDEYGTAELHSLLRQLLDNNMVYDHANVEAKIILKTQYVATMNAGPSLGHVDINDRLKRHFCTLFFSPLGEESMKTILKSGIDNIFDVSKLGEDVRQYIERFVDIAVRIHGDFGRKFRPTVSKIHYTFNLDDLSNLIEGISFVDSPKEYNTLDSLSKLFKHELIRTYTDKLCTLDDRDHGVALINQKIISLSPHQIDEQEESKSSEIFSHAQSGKYASIDSTKEALKSWMADAELPSFYKDNLILFPEAANHVFRLVRHLRRSNKYVLMAGEGGTGKETIAVLASALMGYTIERLDKMDDSLEKEFSKLQKRCELNNEKVVLIIKGSMRENEKIWIFLNHLITHSKNATWIRQLRVSFQEKFSNSNL</sequence>
<evidence type="ECO:0000259" key="12">
    <source>
        <dbReference type="Pfam" id="PF12780"/>
    </source>
</evidence>
<dbReference type="Pfam" id="PF17852">
    <property type="entry name" value="Dynein_AAA_lid"/>
    <property type="match status" value="1"/>
</dbReference>
<keyword evidence="3" id="KW-0963">Cytoplasm</keyword>
<organism evidence="15 16">
    <name type="scientific">Cichlidogyrus casuarinus</name>
    <dbReference type="NCBI Taxonomy" id="1844966"/>
    <lineage>
        <taxon>Eukaryota</taxon>
        <taxon>Metazoa</taxon>
        <taxon>Spiralia</taxon>
        <taxon>Lophotrochozoa</taxon>
        <taxon>Platyhelminthes</taxon>
        <taxon>Monogenea</taxon>
        <taxon>Monopisthocotylea</taxon>
        <taxon>Dactylogyridea</taxon>
        <taxon>Ancyrocephalidae</taxon>
        <taxon>Cichlidogyrus</taxon>
    </lineage>
</organism>
<dbReference type="InterPro" id="IPR054354">
    <property type="entry name" value="DYNC2H1-like_lid"/>
</dbReference>
<evidence type="ECO:0000256" key="3">
    <source>
        <dbReference type="ARBA" id="ARBA00022490"/>
    </source>
</evidence>
<dbReference type="Gene3D" id="3.40.50.300">
    <property type="entry name" value="P-loop containing nucleotide triphosphate hydrolases"/>
    <property type="match status" value="3"/>
</dbReference>
<dbReference type="Gene3D" id="1.10.472.130">
    <property type="match status" value="1"/>
</dbReference>
<comment type="similarity">
    <text evidence="2">Belongs to the dynein heavy chain family.</text>
</comment>
<keyword evidence="5" id="KW-0547">Nucleotide-binding</keyword>
<keyword evidence="4" id="KW-0493">Microtubule</keyword>
<dbReference type="Proteomes" id="UP001626550">
    <property type="component" value="Unassembled WGS sequence"/>
</dbReference>
<evidence type="ECO:0000313" key="15">
    <source>
        <dbReference type="EMBL" id="KAL3312734.1"/>
    </source>
</evidence>
<dbReference type="InterPro" id="IPR043157">
    <property type="entry name" value="Dynein_AAA1S"/>
</dbReference>
<evidence type="ECO:0000256" key="8">
    <source>
        <dbReference type="ARBA" id="ARBA00023054"/>
    </source>
</evidence>
<comment type="subcellular location">
    <subcellularLocation>
        <location evidence="1">Cytoplasm</location>
        <location evidence="1">Cytoskeleton</location>
    </subcellularLocation>
</comment>
<evidence type="ECO:0000256" key="7">
    <source>
        <dbReference type="ARBA" id="ARBA00023017"/>
    </source>
</evidence>
<evidence type="ECO:0000313" key="16">
    <source>
        <dbReference type="Proteomes" id="UP001626550"/>
    </source>
</evidence>
<dbReference type="InterPro" id="IPR024317">
    <property type="entry name" value="Dynein_heavy_chain_D4_dom"/>
</dbReference>
<keyword evidence="9" id="KW-0505">Motor protein</keyword>
<evidence type="ECO:0000256" key="5">
    <source>
        <dbReference type="ARBA" id="ARBA00022741"/>
    </source>
</evidence>
<feature type="domain" description="Dynein heavy chain AAA module D4" evidence="12">
    <location>
        <begin position="1105"/>
        <end position="1204"/>
    </location>
</feature>
<evidence type="ECO:0000256" key="9">
    <source>
        <dbReference type="ARBA" id="ARBA00023175"/>
    </source>
</evidence>
<dbReference type="Gene3D" id="1.20.920.30">
    <property type="match status" value="1"/>
</dbReference>
<name>A0ABD2PZ76_9PLAT</name>
<evidence type="ECO:0000259" key="11">
    <source>
        <dbReference type="Pfam" id="PF12774"/>
    </source>
</evidence>
<evidence type="ECO:0000256" key="1">
    <source>
        <dbReference type="ARBA" id="ARBA00004245"/>
    </source>
</evidence>
<reference evidence="15 16" key="1">
    <citation type="submission" date="2024-11" db="EMBL/GenBank/DDBJ databases">
        <title>Adaptive evolution of stress response genes in parasites aligns with host niche diversity.</title>
        <authorList>
            <person name="Hahn C."/>
            <person name="Resl P."/>
        </authorList>
    </citation>
    <scope>NUCLEOTIDE SEQUENCE [LARGE SCALE GENOMIC DNA]</scope>
    <source>
        <strain evidence="15">EGGRZ-B1_66</strain>
        <tissue evidence="15">Body</tissue>
    </source>
</reference>
<dbReference type="Pfam" id="PF12780">
    <property type="entry name" value="AAA_8"/>
    <property type="match status" value="1"/>
</dbReference>